<keyword evidence="2" id="KW-1185">Reference proteome</keyword>
<gene>
    <name evidence="1" type="ORF">N657DRAFT_649889</name>
</gene>
<dbReference type="Proteomes" id="UP001302602">
    <property type="component" value="Unassembled WGS sequence"/>
</dbReference>
<reference evidence="1" key="1">
    <citation type="journal article" date="2023" name="Mol. Phylogenet. Evol.">
        <title>Genome-scale phylogeny and comparative genomics of the fungal order Sordariales.</title>
        <authorList>
            <person name="Hensen N."/>
            <person name="Bonometti L."/>
            <person name="Westerberg I."/>
            <person name="Brannstrom I.O."/>
            <person name="Guillou S."/>
            <person name="Cros-Aarteil S."/>
            <person name="Calhoun S."/>
            <person name="Haridas S."/>
            <person name="Kuo A."/>
            <person name="Mondo S."/>
            <person name="Pangilinan J."/>
            <person name="Riley R."/>
            <person name="LaButti K."/>
            <person name="Andreopoulos B."/>
            <person name="Lipzen A."/>
            <person name="Chen C."/>
            <person name="Yan M."/>
            <person name="Daum C."/>
            <person name="Ng V."/>
            <person name="Clum A."/>
            <person name="Steindorff A."/>
            <person name="Ohm R.A."/>
            <person name="Martin F."/>
            <person name="Silar P."/>
            <person name="Natvig D.O."/>
            <person name="Lalanne C."/>
            <person name="Gautier V."/>
            <person name="Ament-Velasquez S.L."/>
            <person name="Kruys A."/>
            <person name="Hutchinson M.I."/>
            <person name="Powell A.J."/>
            <person name="Barry K."/>
            <person name="Miller A.N."/>
            <person name="Grigoriev I.V."/>
            <person name="Debuchy R."/>
            <person name="Gladieux P."/>
            <person name="Hiltunen Thoren M."/>
            <person name="Johannesson H."/>
        </authorList>
    </citation>
    <scope>NUCLEOTIDE SEQUENCE</scope>
    <source>
        <strain evidence="1">CBS 731.68</strain>
    </source>
</reference>
<proteinExistence type="predicted"/>
<organism evidence="1 2">
    <name type="scientific">Parathielavia appendiculata</name>
    <dbReference type="NCBI Taxonomy" id="2587402"/>
    <lineage>
        <taxon>Eukaryota</taxon>
        <taxon>Fungi</taxon>
        <taxon>Dikarya</taxon>
        <taxon>Ascomycota</taxon>
        <taxon>Pezizomycotina</taxon>
        <taxon>Sordariomycetes</taxon>
        <taxon>Sordariomycetidae</taxon>
        <taxon>Sordariales</taxon>
        <taxon>Chaetomiaceae</taxon>
        <taxon>Parathielavia</taxon>
    </lineage>
</organism>
<dbReference type="EMBL" id="MU853245">
    <property type="protein sequence ID" value="KAK4119743.1"/>
    <property type="molecule type" value="Genomic_DNA"/>
</dbReference>
<accession>A0AAN6TS63</accession>
<protein>
    <submittedName>
        <fullName evidence="1">Uncharacterized protein</fullName>
    </submittedName>
</protein>
<dbReference type="RefSeq" id="XP_062643516.1">
    <property type="nucleotide sequence ID" value="XM_062793821.1"/>
</dbReference>
<evidence type="ECO:0000313" key="2">
    <source>
        <dbReference type="Proteomes" id="UP001302602"/>
    </source>
</evidence>
<dbReference type="GeneID" id="87830590"/>
<reference evidence="1" key="2">
    <citation type="submission" date="2023-05" db="EMBL/GenBank/DDBJ databases">
        <authorList>
            <consortium name="Lawrence Berkeley National Laboratory"/>
            <person name="Steindorff A."/>
            <person name="Hensen N."/>
            <person name="Bonometti L."/>
            <person name="Westerberg I."/>
            <person name="Brannstrom I.O."/>
            <person name="Guillou S."/>
            <person name="Cros-Aarteil S."/>
            <person name="Calhoun S."/>
            <person name="Haridas S."/>
            <person name="Kuo A."/>
            <person name="Mondo S."/>
            <person name="Pangilinan J."/>
            <person name="Riley R."/>
            <person name="Labutti K."/>
            <person name="Andreopoulos B."/>
            <person name="Lipzen A."/>
            <person name="Chen C."/>
            <person name="Yanf M."/>
            <person name="Daum C."/>
            <person name="Ng V."/>
            <person name="Clum A."/>
            <person name="Ohm R."/>
            <person name="Martin F."/>
            <person name="Silar P."/>
            <person name="Natvig D."/>
            <person name="Lalanne C."/>
            <person name="Gautier V."/>
            <person name="Ament-Velasquez S.L."/>
            <person name="Kruys A."/>
            <person name="Hutchinson M.I."/>
            <person name="Powell A.J."/>
            <person name="Barry K."/>
            <person name="Miller A.N."/>
            <person name="Grigoriev I.V."/>
            <person name="Debuchy R."/>
            <person name="Gladieux P."/>
            <person name="Thoren M.H."/>
            <person name="Johannesson H."/>
        </authorList>
    </citation>
    <scope>NUCLEOTIDE SEQUENCE</scope>
    <source>
        <strain evidence="1">CBS 731.68</strain>
    </source>
</reference>
<name>A0AAN6TS63_9PEZI</name>
<sequence length="67" mass="7594">MVQELDDRRYHPALSVRLRQAVFLSFLGHLRNLATLRMTIHSSAHETLSCPAYGIHSHSGHLSTCPR</sequence>
<comment type="caution">
    <text evidence="1">The sequence shown here is derived from an EMBL/GenBank/DDBJ whole genome shotgun (WGS) entry which is preliminary data.</text>
</comment>
<evidence type="ECO:0000313" key="1">
    <source>
        <dbReference type="EMBL" id="KAK4119743.1"/>
    </source>
</evidence>
<dbReference type="AlphaFoldDB" id="A0AAN6TS63"/>